<organism evidence="2 3">
    <name type="scientific">Rotaria magnacalcarata</name>
    <dbReference type="NCBI Taxonomy" id="392030"/>
    <lineage>
        <taxon>Eukaryota</taxon>
        <taxon>Metazoa</taxon>
        <taxon>Spiralia</taxon>
        <taxon>Gnathifera</taxon>
        <taxon>Rotifera</taxon>
        <taxon>Eurotatoria</taxon>
        <taxon>Bdelloidea</taxon>
        <taxon>Philodinida</taxon>
        <taxon>Philodinidae</taxon>
        <taxon>Rotaria</taxon>
    </lineage>
</organism>
<proteinExistence type="predicted"/>
<feature type="compositionally biased region" description="Polar residues" evidence="1">
    <location>
        <begin position="1"/>
        <end position="22"/>
    </location>
</feature>
<evidence type="ECO:0000313" key="2">
    <source>
        <dbReference type="EMBL" id="CAF4797582.1"/>
    </source>
</evidence>
<evidence type="ECO:0000313" key="3">
    <source>
        <dbReference type="Proteomes" id="UP000676336"/>
    </source>
</evidence>
<reference evidence="2" key="1">
    <citation type="submission" date="2021-02" db="EMBL/GenBank/DDBJ databases">
        <authorList>
            <person name="Nowell W R."/>
        </authorList>
    </citation>
    <scope>NUCLEOTIDE SEQUENCE</scope>
</reference>
<dbReference type="EMBL" id="CAJOBI010147802">
    <property type="protein sequence ID" value="CAF4797582.1"/>
    <property type="molecule type" value="Genomic_DNA"/>
</dbReference>
<feature type="region of interest" description="Disordered" evidence="1">
    <location>
        <begin position="1"/>
        <end position="52"/>
    </location>
</feature>
<dbReference type="Proteomes" id="UP000676336">
    <property type="component" value="Unassembled WGS sequence"/>
</dbReference>
<accession>A0A8S3B7W9</accession>
<feature type="non-terminal residue" evidence="2">
    <location>
        <position position="80"/>
    </location>
</feature>
<sequence>VSATTAHQKTSYAPSGTSNTGAVRSIRRPTAQTNSSSSKIASSPVPPPTPIVEQQIQPQLQIPLPANNKIERRLSRLHVV</sequence>
<feature type="non-terminal residue" evidence="2">
    <location>
        <position position="1"/>
    </location>
</feature>
<gene>
    <name evidence="2" type="ORF">SMN809_LOCUS47033</name>
</gene>
<dbReference type="AlphaFoldDB" id="A0A8S3B7W9"/>
<name>A0A8S3B7W9_9BILA</name>
<protein>
    <submittedName>
        <fullName evidence="2">Uncharacterized protein</fullName>
    </submittedName>
</protein>
<evidence type="ECO:0000256" key="1">
    <source>
        <dbReference type="SAM" id="MobiDB-lite"/>
    </source>
</evidence>
<comment type="caution">
    <text evidence="2">The sequence shown here is derived from an EMBL/GenBank/DDBJ whole genome shotgun (WGS) entry which is preliminary data.</text>
</comment>